<dbReference type="Pfam" id="PF07690">
    <property type="entry name" value="MFS_1"/>
    <property type="match status" value="1"/>
</dbReference>
<keyword evidence="2" id="KW-1003">Cell membrane</keyword>
<feature type="compositionally biased region" description="Basic and acidic residues" evidence="6">
    <location>
        <begin position="290"/>
        <end position="300"/>
    </location>
</feature>
<dbReference type="PANTHER" id="PTHR23513">
    <property type="entry name" value="INTEGRAL MEMBRANE EFFLUX PROTEIN-RELATED"/>
    <property type="match status" value="1"/>
</dbReference>
<evidence type="ECO:0000256" key="1">
    <source>
        <dbReference type="ARBA" id="ARBA00004651"/>
    </source>
</evidence>
<name>A0ABW4J3S5_9ACTN</name>
<feature type="transmembrane region" description="Helical" evidence="7">
    <location>
        <begin position="136"/>
        <end position="155"/>
    </location>
</feature>
<evidence type="ECO:0000256" key="6">
    <source>
        <dbReference type="SAM" id="MobiDB-lite"/>
    </source>
</evidence>
<feature type="region of interest" description="Disordered" evidence="6">
    <location>
        <begin position="279"/>
        <end position="300"/>
    </location>
</feature>
<evidence type="ECO:0000313" key="9">
    <source>
        <dbReference type="Proteomes" id="UP001597261"/>
    </source>
</evidence>
<dbReference type="InterPro" id="IPR011701">
    <property type="entry name" value="MFS"/>
</dbReference>
<comment type="caution">
    <text evidence="8">The sequence shown here is derived from an EMBL/GenBank/DDBJ whole genome shotgun (WGS) entry which is preliminary data.</text>
</comment>
<feature type="transmembrane region" description="Helical" evidence="7">
    <location>
        <begin position="51"/>
        <end position="72"/>
    </location>
</feature>
<sequence>CHTFQRQQTRHYVTYRPLTKAYSWYTTTISGVRFIGPAMVGVVIDTLGPRAALWIDAATFLATATAALTLPVRSAPDQGPSLFRQMLRNGFSSFWQLRKVRRLTAALAVFNLGAGAVPTVLIVLAQTHWGWGPQAAGVALGVGALGAAAGAWITPRVARGRGLETRIGIWFCVCGLGGAFMLFGSAPAVIAGFTLLSMGEGGMNVTTNEYRYTSIAKDLLGRVNAIIRAVIITAAAASSLVLGGTAETDSPYLWLAPVLAGGVLACGIWLTRSLPATPAPVPEPPARTADNGECHDFPRA</sequence>
<evidence type="ECO:0000313" key="8">
    <source>
        <dbReference type="EMBL" id="MFD1663546.1"/>
    </source>
</evidence>
<dbReference type="Proteomes" id="UP001597261">
    <property type="component" value="Unassembled WGS sequence"/>
</dbReference>
<dbReference type="InterPro" id="IPR036259">
    <property type="entry name" value="MFS_trans_sf"/>
</dbReference>
<protein>
    <submittedName>
        <fullName evidence="8">MFS transporter</fullName>
    </submittedName>
</protein>
<evidence type="ECO:0000256" key="4">
    <source>
        <dbReference type="ARBA" id="ARBA00022989"/>
    </source>
</evidence>
<keyword evidence="9" id="KW-1185">Reference proteome</keyword>
<organism evidence="8 9">
    <name type="scientific">Streptomyces caeni</name>
    <dbReference type="NCBI Taxonomy" id="2307231"/>
    <lineage>
        <taxon>Bacteria</taxon>
        <taxon>Bacillati</taxon>
        <taxon>Actinomycetota</taxon>
        <taxon>Actinomycetes</taxon>
        <taxon>Kitasatosporales</taxon>
        <taxon>Streptomycetaceae</taxon>
        <taxon>Streptomyces</taxon>
    </lineage>
</organism>
<dbReference type="Gene3D" id="1.20.1250.20">
    <property type="entry name" value="MFS general substrate transporter like domains"/>
    <property type="match status" value="1"/>
</dbReference>
<accession>A0ABW4J3S5</accession>
<keyword evidence="4 7" id="KW-1133">Transmembrane helix</keyword>
<feature type="transmembrane region" description="Helical" evidence="7">
    <location>
        <begin position="22"/>
        <end position="44"/>
    </location>
</feature>
<evidence type="ECO:0000256" key="3">
    <source>
        <dbReference type="ARBA" id="ARBA00022692"/>
    </source>
</evidence>
<feature type="non-terminal residue" evidence="8">
    <location>
        <position position="1"/>
    </location>
</feature>
<feature type="transmembrane region" description="Helical" evidence="7">
    <location>
        <begin position="225"/>
        <end position="246"/>
    </location>
</feature>
<proteinExistence type="predicted"/>
<dbReference type="EMBL" id="JBHUDX010000148">
    <property type="protein sequence ID" value="MFD1663546.1"/>
    <property type="molecule type" value="Genomic_DNA"/>
</dbReference>
<keyword evidence="3 7" id="KW-0812">Transmembrane</keyword>
<dbReference type="PANTHER" id="PTHR23513:SF11">
    <property type="entry name" value="STAPHYLOFERRIN A TRANSPORTER"/>
    <property type="match status" value="1"/>
</dbReference>
<feature type="transmembrane region" description="Helical" evidence="7">
    <location>
        <begin position="167"/>
        <end position="196"/>
    </location>
</feature>
<keyword evidence="5 7" id="KW-0472">Membrane</keyword>
<comment type="subcellular location">
    <subcellularLocation>
        <location evidence="1">Cell membrane</location>
        <topology evidence="1">Multi-pass membrane protein</topology>
    </subcellularLocation>
</comment>
<gene>
    <name evidence="8" type="ORF">ACFSL4_36670</name>
</gene>
<evidence type="ECO:0000256" key="2">
    <source>
        <dbReference type="ARBA" id="ARBA00022475"/>
    </source>
</evidence>
<dbReference type="SUPFAM" id="SSF103473">
    <property type="entry name" value="MFS general substrate transporter"/>
    <property type="match status" value="1"/>
</dbReference>
<evidence type="ECO:0000256" key="5">
    <source>
        <dbReference type="ARBA" id="ARBA00023136"/>
    </source>
</evidence>
<reference evidence="9" key="1">
    <citation type="journal article" date="2019" name="Int. J. Syst. Evol. Microbiol.">
        <title>The Global Catalogue of Microorganisms (GCM) 10K type strain sequencing project: providing services to taxonomists for standard genome sequencing and annotation.</title>
        <authorList>
            <consortium name="The Broad Institute Genomics Platform"/>
            <consortium name="The Broad Institute Genome Sequencing Center for Infectious Disease"/>
            <person name="Wu L."/>
            <person name="Ma J."/>
        </authorList>
    </citation>
    <scope>NUCLEOTIDE SEQUENCE [LARGE SCALE GENOMIC DNA]</scope>
    <source>
        <strain evidence="9">CGMCC 1.12470</strain>
    </source>
</reference>
<dbReference type="RefSeq" id="WP_381092431.1">
    <property type="nucleotide sequence ID" value="NZ_JBHUDX010000148.1"/>
</dbReference>
<evidence type="ECO:0000256" key="7">
    <source>
        <dbReference type="SAM" id="Phobius"/>
    </source>
</evidence>
<feature type="transmembrane region" description="Helical" evidence="7">
    <location>
        <begin position="252"/>
        <end position="270"/>
    </location>
</feature>
<feature type="transmembrane region" description="Helical" evidence="7">
    <location>
        <begin position="103"/>
        <end position="124"/>
    </location>
</feature>